<evidence type="ECO:0000313" key="2">
    <source>
        <dbReference type="Proteomes" id="UP000009138"/>
    </source>
</evidence>
<proteinExistence type="predicted"/>
<dbReference type="Proteomes" id="UP000009138">
    <property type="component" value="Unassembled WGS sequence"/>
</dbReference>
<protein>
    <submittedName>
        <fullName evidence="1">Uncharacterized protein</fullName>
    </submittedName>
</protein>
<name>I1BV56_RHIO9</name>
<organism evidence="1 2">
    <name type="scientific">Rhizopus delemar (strain RA 99-880 / ATCC MYA-4621 / FGSC 9543 / NRRL 43880)</name>
    <name type="common">Mucormycosis agent</name>
    <name type="synonym">Rhizopus arrhizus var. delemar</name>
    <dbReference type="NCBI Taxonomy" id="246409"/>
    <lineage>
        <taxon>Eukaryota</taxon>
        <taxon>Fungi</taxon>
        <taxon>Fungi incertae sedis</taxon>
        <taxon>Mucoromycota</taxon>
        <taxon>Mucoromycotina</taxon>
        <taxon>Mucoromycetes</taxon>
        <taxon>Mucorales</taxon>
        <taxon>Mucorineae</taxon>
        <taxon>Rhizopodaceae</taxon>
        <taxon>Rhizopus</taxon>
    </lineage>
</organism>
<dbReference type="AlphaFoldDB" id="I1BV56"/>
<dbReference type="GeneID" id="93611762"/>
<sequence>MRRGSLHSSKPSICSTLFKAFDALLEPSAISMALKATFGQPNPLPLHFCLTLPLSAIISWSSAVSIAEQQTFVSLLVSDAFVFDDLLMFLRPKMSTVDPQSVMIGRYRL</sequence>
<gene>
    <name evidence="1" type="ORF">RO3G_04791</name>
</gene>
<accession>I1BV56</accession>
<evidence type="ECO:0000313" key="1">
    <source>
        <dbReference type="EMBL" id="EIE80086.1"/>
    </source>
</evidence>
<dbReference type="VEuPathDB" id="FungiDB:RO3G_04791"/>
<dbReference type="InParanoid" id="I1BV56"/>
<dbReference type="EMBL" id="CH476734">
    <property type="protein sequence ID" value="EIE80086.1"/>
    <property type="molecule type" value="Genomic_DNA"/>
</dbReference>
<keyword evidence="2" id="KW-1185">Reference proteome</keyword>
<reference evidence="1 2" key="1">
    <citation type="journal article" date="2009" name="PLoS Genet.">
        <title>Genomic analysis of the basal lineage fungus Rhizopus oryzae reveals a whole-genome duplication.</title>
        <authorList>
            <person name="Ma L.-J."/>
            <person name="Ibrahim A.S."/>
            <person name="Skory C."/>
            <person name="Grabherr M.G."/>
            <person name="Burger G."/>
            <person name="Butler M."/>
            <person name="Elias M."/>
            <person name="Idnurm A."/>
            <person name="Lang B.F."/>
            <person name="Sone T."/>
            <person name="Abe A."/>
            <person name="Calvo S.E."/>
            <person name="Corrochano L.M."/>
            <person name="Engels R."/>
            <person name="Fu J."/>
            <person name="Hansberg W."/>
            <person name="Kim J.-M."/>
            <person name="Kodira C.D."/>
            <person name="Koehrsen M.J."/>
            <person name="Liu B."/>
            <person name="Miranda-Saavedra D."/>
            <person name="O'Leary S."/>
            <person name="Ortiz-Castellanos L."/>
            <person name="Poulter R."/>
            <person name="Rodriguez-Romero J."/>
            <person name="Ruiz-Herrera J."/>
            <person name="Shen Y.-Q."/>
            <person name="Zeng Q."/>
            <person name="Galagan J."/>
            <person name="Birren B.W."/>
            <person name="Cuomo C.A."/>
            <person name="Wickes B.L."/>
        </authorList>
    </citation>
    <scope>NUCLEOTIDE SEQUENCE [LARGE SCALE GENOMIC DNA]</scope>
    <source>
        <strain evidence="2">RA 99-880 / ATCC MYA-4621 / FGSC 9543 / NRRL 43880</strain>
    </source>
</reference>
<dbReference type="RefSeq" id="XP_067515482.1">
    <property type="nucleotide sequence ID" value="XM_067659381.1"/>
</dbReference>